<organism evidence="3 4">
    <name type="scientific">Halogranum salarium B-1</name>
    <dbReference type="NCBI Taxonomy" id="1210908"/>
    <lineage>
        <taxon>Archaea</taxon>
        <taxon>Methanobacteriati</taxon>
        <taxon>Methanobacteriota</taxon>
        <taxon>Stenosarchaea group</taxon>
        <taxon>Halobacteria</taxon>
        <taxon>Halobacteriales</taxon>
        <taxon>Haloferacaceae</taxon>
    </lineage>
</organism>
<dbReference type="Pfam" id="PF03235">
    <property type="entry name" value="GmrSD_N"/>
    <property type="match status" value="1"/>
</dbReference>
<evidence type="ECO:0000259" key="1">
    <source>
        <dbReference type="Pfam" id="PF03235"/>
    </source>
</evidence>
<name>J3JDU5_9EURY</name>
<evidence type="ECO:0000313" key="4">
    <source>
        <dbReference type="Proteomes" id="UP000007813"/>
    </source>
</evidence>
<dbReference type="EMBL" id="ALJD01000010">
    <property type="protein sequence ID" value="EJN57794.1"/>
    <property type="molecule type" value="Genomic_DNA"/>
</dbReference>
<feature type="domain" description="GmrSD restriction endonucleases C-terminal" evidence="2">
    <location>
        <begin position="454"/>
        <end position="601"/>
    </location>
</feature>
<protein>
    <recommendedName>
        <fullName evidence="5">DUF262 domain-containing protein</fullName>
    </recommendedName>
</protein>
<dbReference type="PANTHER" id="PTHR35149">
    <property type="entry name" value="SLL5132 PROTEIN"/>
    <property type="match status" value="1"/>
</dbReference>
<dbReference type="PATRIC" id="fig|1210908.3.peg.3679"/>
<dbReference type="Pfam" id="PF07510">
    <property type="entry name" value="GmrSD_C"/>
    <property type="match status" value="1"/>
</dbReference>
<dbReference type="eggNOG" id="arCOG05223">
    <property type="taxonomic scope" value="Archaea"/>
</dbReference>
<sequence length="708" mass="82256">MESGKKSLEELTTAGVFHIPEYQRYYSWTEAEWNDLWTDLYTLPDGKQHYFGTIIIQETTQIEQAQKTNGYGGETKKSVNLLIDGQQRLTSLTLLVKAMTECLETVAPETDHEDAIRADVTEMREAFLIEDNVHFLQLLDEKDSEYLERIIAGDFLPDPERPSQRKMVKAKAYFDDHLETLRQQPTLDPLDVANELKQLWETILGLELMVYVVNANNPEKATLIFDSVNDRGRALSTFDKTKSFLMRMAYLAADDEGNGQSTITRIRQAFGQMYNDHQRLLDSPYVEDLKDDAVQRYHFITFFDWSSRKEHQTPRFLDELKAHVRTLRADDPEACLQYIREYVDSLEVAFNQLADILRYDADDEIDSLIERIHRLRHATKFYPLLLKSWPSLNDEGRRALLDAIETYIFRVYAIGNHPTYTGRSSIQTLTRDTPSGSSTDVWVQGIVNIMNRYRNDTEFRRALSSADLYKRVSSQDLRYLFYFYNEHRAESEGEVGAMSLAEAMGEKYTVEHIWPQSPKELPIDDAGDYPSPEQHYGAYLHRLGNLTLASKSWNSRWGNADFETKRDEGYEKSKLWVQWDIQDYDEWSTENIEMREETLIDEYIMEQWATPETRFSGLQTPEDVVAELTAEELFVLRALTQSSRGAARRVIHRRACEFPESPFENPGDGTERSRVGTILSRLSRIELARRDKSTWYPTDEMELVDVEG</sequence>
<dbReference type="OrthoDB" id="305894at2157"/>
<feature type="domain" description="GmrSD restriction endonucleases N-terminal" evidence="1">
    <location>
        <begin position="15"/>
        <end position="245"/>
    </location>
</feature>
<evidence type="ECO:0000313" key="3">
    <source>
        <dbReference type="EMBL" id="EJN57794.1"/>
    </source>
</evidence>
<evidence type="ECO:0008006" key="5">
    <source>
        <dbReference type="Google" id="ProtNLM"/>
    </source>
</evidence>
<accession>J3JDU5</accession>
<proteinExistence type="predicted"/>
<gene>
    <name evidence="3" type="ORF">HSB1_38790</name>
</gene>
<dbReference type="InterPro" id="IPR004919">
    <property type="entry name" value="GmrSD_N"/>
</dbReference>
<dbReference type="InterPro" id="IPR011089">
    <property type="entry name" value="GmrSD_C"/>
</dbReference>
<evidence type="ECO:0000259" key="2">
    <source>
        <dbReference type="Pfam" id="PF07510"/>
    </source>
</evidence>
<reference evidence="3 4" key="1">
    <citation type="journal article" date="2012" name="J. Bacteriol.">
        <title>Draft Genome Sequence of the Extremely Halophilic Archaeon Halogranum salarium B-1T.</title>
        <authorList>
            <person name="Kim K.K."/>
            <person name="Lee K.C."/>
            <person name="Lee J.S."/>
        </authorList>
    </citation>
    <scope>NUCLEOTIDE SEQUENCE [LARGE SCALE GENOMIC DNA]</scope>
    <source>
        <strain evidence="3 4">B-1</strain>
    </source>
</reference>
<dbReference type="Proteomes" id="UP000007813">
    <property type="component" value="Unassembled WGS sequence"/>
</dbReference>
<dbReference type="AlphaFoldDB" id="J3JDU5"/>
<dbReference type="RefSeq" id="WP_009377032.1">
    <property type="nucleotide sequence ID" value="NZ_ALJD01000010.1"/>
</dbReference>
<comment type="caution">
    <text evidence="3">The sequence shown here is derived from an EMBL/GenBank/DDBJ whole genome shotgun (WGS) entry which is preliminary data.</text>
</comment>
<dbReference type="PANTHER" id="PTHR35149:SF1">
    <property type="entry name" value="DUF5655 DOMAIN-CONTAINING PROTEIN"/>
    <property type="match status" value="1"/>
</dbReference>